<comment type="cofactor">
    <cofactor evidence="1">
        <name>a divalent metal cation</name>
        <dbReference type="ChEBI" id="CHEBI:60240"/>
    </cofactor>
</comment>
<proteinExistence type="predicted"/>
<accession>A0AA36M5N0</accession>
<dbReference type="AlphaFoldDB" id="A0AA36M5N0"/>
<dbReference type="EMBL" id="CATQJL010000223">
    <property type="protein sequence ID" value="CAJ0597847.1"/>
    <property type="molecule type" value="Genomic_DNA"/>
</dbReference>
<keyword evidence="6" id="KW-1185">Reference proteome</keyword>
<dbReference type="GO" id="GO:0046872">
    <property type="term" value="F:metal ion binding"/>
    <property type="evidence" value="ECO:0007669"/>
    <property type="project" value="UniProtKB-KW"/>
</dbReference>
<organism evidence="5 6">
    <name type="scientific">Cylicocyclus nassatus</name>
    <name type="common">Nematode worm</name>
    <dbReference type="NCBI Taxonomy" id="53992"/>
    <lineage>
        <taxon>Eukaryota</taxon>
        <taxon>Metazoa</taxon>
        <taxon>Ecdysozoa</taxon>
        <taxon>Nematoda</taxon>
        <taxon>Chromadorea</taxon>
        <taxon>Rhabditida</taxon>
        <taxon>Rhabditina</taxon>
        <taxon>Rhabditomorpha</taxon>
        <taxon>Strongyloidea</taxon>
        <taxon>Strongylidae</taxon>
        <taxon>Cylicocyclus</taxon>
    </lineage>
</organism>
<feature type="domain" description="DDE Tnp4" evidence="4">
    <location>
        <begin position="34"/>
        <end position="101"/>
    </location>
</feature>
<dbReference type="InterPro" id="IPR027806">
    <property type="entry name" value="HARBI1_dom"/>
</dbReference>
<evidence type="ECO:0000256" key="3">
    <source>
        <dbReference type="SAM" id="MobiDB-lite"/>
    </source>
</evidence>
<dbReference type="Pfam" id="PF13359">
    <property type="entry name" value="DDE_Tnp_4"/>
    <property type="match status" value="1"/>
</dbReference>
<evidence type="ECO:0000256" key="2">
    <source>
        <dbReference type="ARBA" id="ARBA00022723"/>
    </source>
</evidence>
<feature type="compositionally biased region" description="Polar residues" evidence="3">
    <location>
        <begin position="174"/>
        <end position="185"/>
    </location>
</feature>
<evidence type="ECO:0000256" key="1">
    <source>
        <dbReference type="ARBA" id="ARBA00001968"/>
    </source>
</evidence>
<evidence type="ECO:0000259" key="4">
    <source>
        <dbReference type="Pfam" id="PF13359"/>
    </source>
</evidence>
<dbReference type="Proteomes" id="UP001176961">
    <property type="component" value="Unassembled WGS sequence"/>
</dbReference>
<feature type="region of interest" description="Disordered" evidence="3">
    <location>
        <begin position="155"/>
        <end position="185"/>
    </location>
</feature>
<gene>
    <name evidence="5" type="ORF">CYNAS_LOCUS9830</name>
</gene>
<evidence type="ECO:0000313" key="5">
    <source>
        <dbReference type="EMBL" id="CAJ0597847.1"/>
    </source>
</evidence>
<reference evidence="5" key="1">
    <citation type="submission" date="2023-07" db="EMBL/GenBank/DDBJ databases">
        <authorList>
            <consortium name="CYATHOMIX"/>
        </authorList>
    </citation>
    <scope>NUCLEOTIDE SEQUENCE</scope>
    <source>
        <strain evidence="5">N/A</strain>
    </source>
</reference>
<sequence length="185" mass="21214">MHSEAFPRIKRGKFMQVARITQERFDYPRAVGFIDGKHIHIKNPARSGSIFYNYQHYYSTILLALCDCDHRIITYDVGAPGRASDTGVFRDSALKRFLDRHDDVLPFTTELGNVKTVQYHIFVNGGFGQGHRQDSLEAVQRFEPAPNAAYYLLEREEPESGTESAYTARERLTQYYTNKNGPARS</sequence>
<keyword evidence="2" id="KW-0479">Metal-binding</keyword>
<protein>
    <recommendedName>
        <fullName evidence="4">DDE Tnp4 domain-containing protein</fullName>
    </recommendedName>
</protein>
<name>A0AA36M5N0_CYLNA</name>
<comment type="caution">
    <text evidence="5">The sequence shown here is derived from an EMBL/GenBank/DDBJ whole genome shotgun (WGS) entry which is preliminary data.</text>
</comment>
<evidence type="ECO:0000313" key="6">
    <source>
        <dbReference type="Proteomes" id="UP001176961"/>
    </source>
</evidence>